<feature type="chain" id="PRO_5025018779" description="Subtilisin inhibitor domain-containing protein" evidence="7">
    <location>
        <begin position="23"/>
        <end position="156"/>
    </location>
</feature>
<evidence type="ECO:0000256" key="2">
    <source>
        <dbReference type="ARBA" id="ARBA00010472"/>
    </source>
</evidence>
<keyword evidence="5" id="KW-0722">Serine protease inhibitor</keyword>
<accession>A0A652KI77</accession>
<dbReference type="Pfam" id="PF00720">
    <property type="entry name" value="SSI"/>
    <property type="match status" value="1"/>
</dbReference>
<organism evidence="9">
    <name type="scientific">Streptomyces sp. gb1(2016)</name>
    <dbReference type="NCBI Taxonomy" id="1828321"/>
    <lineage>
        <taxon>Bacteria</taxon>
        <taxon>Bacillati</taxon>
        <taxon>Actinomycetota</taxon>
        <taxon>Actinomycetes</taxon>
        <taxon>Kitasatosporales</taxon>
        <taxon>Streptomycetaceae</taxon>
        <taxon>Streptomyces</taxon>
    </lineage>
</organism>
<evidence type="ECO:0000256" key="7">
    <source>
        <dbReference type="SAM" id="SignalP"/>
    </source>
</evidence>
<dbReference type="InterPro" id="IPR023549">
    <property type="entry name" value="Subtilisin_inhibitor"/>
</dbReference>
<dbReference type="GO" id="GO:0005576">
    <property type="term" value="C:extracellular region"/>
    <property type="evidence" value="ECO:0007669"/>
    <property type="project" value="UniProtKB-SubCell"/>
</dbReference>
<dbReference type="SUPFAM" id="SSF55399">
    <property type="entry name" value="Subtilisin inhibitor"/>
    <property type="match status" value="1"/>
</dbReference>
<feature type="signal peptide" evidence="7">
    <location>
        <begin position="1"/>
        <end position="22"/>
    </location>
</feature>
<evidence type="ECO:0000256" key="5">
    <source>
        <dbReference type="ARBA" id="ARBA00022900"/>
    </source>
</evidence>
<keyword evidence="3" id="KW-0964">Secreted</keyword>
<dbReference type="EMBL" id="RDBM01000037">
    <property type="protein sequence ID" value="TXS23300.1"/>
    <property type="molecule type" value="Genomic_DNA"/>
</dbReference>
<name>A0A652KI77_9ACTN</name>
<dbReference type="PROSITE" id="PS00999">
    <property type="entry name" value="SSI"/>
    <property type="match status" value="1"/>
</dbReference>
<dbReference type="GO" id="GO:0004867">
    <property type="term" value="F:serine-type endopeptidase inhibitor activity"/>
    <property type="evidence" value="ECO:0007669"/>
    <property type="project" value="UniProtKB-KW"/>
</dbReference>
<reference evidence="9" key="1">
    <citation type="submission" date="2018-10" db="EMBL/GenBank/DDBJ databases">
        <authorList>
            <person name="Hariharan J."/>
            <person name="Choudoir M.J."/>
            <person name="Diebold P."/>
            <person name="Panke-Buisse K."/>
            <person name="Campbell A.N."/>
            <person name="Buckley D.H."/>
        </authorList>
    </citation>
    <scope>NUCLEOTIDE SEQUENCE</scope>
    <source>
        <strain evidence="9">Gb1</strain>
    </source>
</reference>
<comment type="caution">
    <text evidence="9">The sequence shown here is derived from an EMBL/GenBank/DDBJ whole genome shotgun (WGS) entry which is preliminary data.</text>
</comment>
<keyword evidence="6" id="KW-1015">Disulfide bond</keyword>
<feature type="domain" description="Subtilisin inhibitor" evidence="8">
    <location>
        <begin position="50"/>
        <end position="132"/>
    </location>
</feature>
<evidence type="ECO:0000256" key="1">
    <source>
        <dbReference type="ARBA" id="ARBA00004613"/>
    </source>
</evidence>
<dbReference type="InterPro" id="IPR036819">
    <property type="entry name" value="Subtilisin_inhibitor-like_sf"/>
</dbReference>
<keyword evidence="7" id="KW-0732">Signal</keyword>
<keyword evidence="4" id="KW-0646">Protease inhibitor</keyword>
<evidence type="ECO:0000256" key="3">
    <source>
        <dbReference type="ARBA" id="ARBA00022525"/>
    </source>
</evidence>
<comment type="subcellular location">
    <subcellularLocation>
        <location evidence="1">Secreted</location>
    </subcellularLocation>
</comment>
<dbReference type="AlphaFoldDB" id="A0A652KI77"/>
<dbReference type="RefSeq" id="WP_124277958.1">
    <property type="nucleotide sequence ID" value="NZ_RDBM01000037.1"/>
</dbReference>
<dbReference type="Gene3D" id="3.30.350.10">
    <property type="entry name" value="Subtilisin inhibitor-like"/>
    <property type="match status" value="1"/>
</dbReference>
<gene>
    <name evidence="9" type="ORF">EAO74_21925</name>
</gene>
<evidence type="ECO:0000259" key="8">
    <source>
        <dbReference type="Pfam" id="PF00720"/>
    </source>
</evidence>
<evidence type="ECO:0000256" key="6">
    <source>
        <dbReference type="ARBA" id="ARBA00023157"/>
    </source>
</evidence>
<evidence type="ECO:0000313" key="9">
    <source>
        <dbReference type="EMBL" id="TXS23300.1"/>
    </source>
</evidence>
<proteinExistence type="inferred from homology"/>
<dbReference type="InterPro" id="IPR020054">
    <property type="entry name" value="Prot_inh_SSI_I16_CS"/>
</dbReference>
<protein>
    <recommendedName>
        <fullName evidence="8">Subtilisin inhibitor domain-containing protein</fullName>
    </recommendedName>
</protein>
<comment type="similarity">
    <text evidence="2">Belongs to the protease inhibitor I16 (SSI) family.</text>
</comment>
<evidence type="ECO:0000256" key="4">
    <source>
        <dbReference type="ARBA" id="ARBA00022690"/>
    </source>
</evidence>
<sequence>MLRRLTLTAVASLAVLSAAAPAATAVSPLVPLPPLPVLQGDWPTARDTTTRLTVTVSESGNPAADGVFELECNPAGGSHPAAQRACDLLDEAAEAGDNPFVATDRNAMCTQQAGGPAAARVQGTWQGEDVDARFSRANGCEISRWNSLVPVLPSAR</sequence>